<keyword evidence="3" id="KW-0633">Potassium transport</keyword>
<dbReference type="InterPro" id="IPR005821">
    <property type="entry name" value="Ion_trans_dom"/>
</dbReference>
<dbReference type="Proteomes" id="UP000594042">
    <property type="component" value="Chromosome"/>
</dbReference>
<organism evidence="14 15">
    <name type="scientific">Coprobacter secundus subsp. similis</name>
    <dbReference type="NCBI Taxonomy" id="2751153"/>
    <lineage>
        <taxon>Bacteria</taxon>
        <taxon>Pseudomonadati</taxon>
        <taxon>Bacteroidota</taxon>
        <taxon>Bacteroidia</taxon>
        <taxon>Bacteroidales</taxon>
        <taxon>Barnesiellaceae</taxon>
        <taxon>Coprobacter</taxon>
    </lineage>
</organism>
<feature type="transmembrane region" description="Helical" evidence="12">
    <location>
        <begin position="58"/>
        <end position="77"/>
    </location>
</feature>
<dbReference type="GO" id="GO:0008076">
    <property type="term" value="C:voltage-gated potassium channel complex"/>
    <property type="evidence" value="ECO:0007669"/>
    <property type="project" value="InterPro"/>
</dbReference>
<dbReference type="AlphaFoldDB" id="A0A7G1I0C4"/>
<comment type="subcellular location">
    <subcellularLocation>
        <location evidence="1">Membrane</location>
        <topology evidence="1">Multi-pass membrane protein</topology>
    </subcellularLocation>
</comment>
<keyword evidence="11" id="KW-0407">Ion channel</keyword>
<dbReference type="GO" id="GO:0001508">
    <property type="term" value="P:action potential"/>
    <property type="evidence" value="ECO:0007669"/>
    <property type="project" value="TreeGrafter"/>
</dbReference>
<keyword evidence="10 12" id="KW-0472">Membrane</keyword>
<dbReference type="SUPFAM" id="SSF81324">
    <property type="entry name" value="Voltage-gated potassium channels"/>
    <property type="match status" value="1"/>
</dbReference>
<accession>A0A7G1I0C4</accession>
<evidence type="ECO:0000256" key="9">
    <source>
        <dbReference type="ARBA" id="ARBA00023065"/>
    </source>
</evidence>
<evidence type="ECO:0000256" key="11">
    <source>
        <dbReference type="ARBA" id="ARBA00023303"/>
    </source>
</evidence>
<protein>
    <submittedName>
        <fullName evidence="14">Ion transporter</fullName>
    </submittedName>
</protein>
<evidence type="ECO:0000313" key="14">
    <source>
        <dbReference type="EMBL" id="BCI64683.1"/>
    </source>
</evidence>
<proteinExistence type="predicted"/>
<feature type="transmembrane region" description="Helical" evidence="12">
    <location>
        <begin position="28"/>
        <end position="46"/>
    </location>
</feature>
<dbReference type="Pfam" id="PF00520">
    <property type="entry name" value="Ion_trans"/>
    <property type="match status" value="1"/>
</dbReference>
<feature type="transmembrane region" description="Helical" evidence="12">
    <location>
        <begin position="210"/>
        <end position="234"/>
    </location>
</feature>
<dbReference type="InterPro" id="IPR028325">
    <property type="entry name" value="VG_K_chnl"/>
</dbReference>
<dbReference type="PRINTS" id="PR00169">
    <property type="entry name" value="KCHANNEL"/>
</dbReference>
<keyword evidence="4 12" id="KW-0812">Transmembrane</keyword>
<evidence type="ECO:0000256" key="2">
    <source>
        <dbReference type="ARBA" id="ARBA00022448"/>
    </source>
</evidence>
<evidence type="ECO:0000256" key="1">
    <source>
        <dbReference type="ARBA" id="ARBA00004141"/>
    </source>
</evidence>
<feature type="transmembrane region" description="Helical" evidence="12">
    <location>
        <begin position="89"/>
        <end position="109"/>
    </location>
</feature>
<keyword evidence="7" id="KW-0630">Potassium</keyword>
<keyword evidence="2" id="KW-0813">Transport</keyword>
<evidence type="ECO:0000256" key="4">
    <source>
        <dbReference type="ARBA" id="ARBA00022692"/>
    </source>
</evidence>
<dbReference type="PANTHER" id="PTHR11537">
    <property type="entry name" value="VOLTAGE-GATED POTASSIUM CHANNEL"/>
    <property type="match status" value="1"/>
</dbReference>
<evidence type="ECO:0000256" key="8">
    <source>
        <dbReference type="ARBA" id="ARBA00022989"/>
    </source>
</evidence>
<evidence type="ECO:0000256" key="10">
    <source>
        <dbReference type="ARBA" id="ARBA00023136"/>
    </source>
</evidence>
<evidence type="ECO:0000259" key="13">
    <source>
        <dbReference type="Pfam" id="PF00520"/>
    </source>
</evidence>
<keyword evidence="15" id="KW-1185">Reference proteome</keyword>
<gene>
    <name evidence="14" type="ORF">Cop2CBH44_30360</name>
</gene>
<evidence type="ECO:0000256" key="3">
    <source>
        <dbReference type="ARBA" id="ARBA00022538"/>
    </source>
</evidence>
<dbReference type="RefSeq" id="WP_021930946.1">
    <property type="nucleotide sequence ID" value="NZ_AP023322.1"/>
</dbReference>
<name>A0A7G1I0C4_9BACT</name>
<dbReference type="EMBL" id="AP023322">
    <property type="protein sequence ID" value="BCI64683.1"/>
    <property type="molecule type" value="Genomic_DNA"/>
</dbReference>
<evidence type="ECO:0000256" key="12">
    <source>
        <dbReference type="SAM" id="Phobius"/>
    </source>
</evidence>
<feature type="domain" description="Ion transport" evidence="13">
    <location>
        <begin position="27"/>
        <end position="237"/>
    </location>
</feature>
<sequence>MTSFKPSDELKQKLYVIIFKSDTKGGKLFDVLLLIVIVFSVLLSMLESIVEYDKQYLIPFRIGEWIITFLFTIEYILRIYCVPNKKKYIFSFYGIIDFLSILPAFISILFSSTRYFSIIRSLRLLRIFRILKLSRYVKESNHLAESIKRSAKKILLFSYFIIIMVTILGAIMYVVESKVNPGFGNIPESVYWAVVTLTTVGYGDITPVTFLGQLIATVIMLLGYSIIAVPTGIVSSEMIRSHRMKDVVCLKCGNQEHDRNAFYCHQCGSRLPISKSP</sequence>
<evidence type="ECO:0000256" key="6">
    <source>
        <dbReference type="ARBA" id="ARBA00022882"/>
    </source>
</evidence>
<dbReference type="KEGG" id="copr:Cop2CBH44_30360"/>
<dbReference type="Gene3D" id="1.10.287.70">
    <property type="match status" value="1"/>
</dbReference>
<keyword evidence="5" id="KW-0631">Potassium channel</keyword>
<keyword evidence="9" id="KW-0406">Ion transport</keyword>
<reference evidence="15" key="1">
    <citation type="submission" date="2020-07" db="EMBL/GenBank/DDBJ databases">
        <title>Complete genome sequencing of Coprobacter sp. strain 2CBH44.</title>
        <authorList>
            <person name="Sakamoto M."/>
            <person name="Murakami T."/>
            <person name="Mori H."/>
        </authorList>
    </citation>
    <scope>NUCLEOTIDE SEQUENCE [LARGE SCALE GENOMIC DNA]</scope>
    <source>
        <strain evidence="15">2CBH44</strain>
    </source>
</reference>
<dbReference type="InterPro" id="IPR027359">
    <property type="entry name" value="Volt_channel_dom_sf"/>
</dbReference>
<evidence type="ECO:0000256" key="5">
    <source>
        <dbReference type="ARBA" id="ARBA00022826"/>
    </source>
</evidence>
<dbReference type="Gene3D" id="1.20.120.350">
    <property type="entry name" value="Voltage-gated potassium channels. Chain C"/>
    <property type="match status" value="1"/>
</dbReference>
<evidence type="ECO:0000313" key="15">
    <source>
        <dbReference type="Proteomes" id="UP000594042"/>
    </source>
</evidence>
<keyword evidence="8 12" id="KW-1133">Transmembrane helix</keyword>
<dbReference type="PANTHER" id="PTHR11537:SF254">
    <property type="entry name" value="POTASSIUM VOLTAGE-GATED CHANNEL PROTEIN SHAB"/>
    <property type="match status" value="1"/>
</dbReference>
<dbReference type="GO" id="GO:0005249">
    <property type="term" value="F:voltage-gated potassium channel activity"/>
    <property type="evidence" value="ECO:0007669"/>
    <property type="project" value="InterPro"/>
</dbReference>
<keyword evidence="6" id="KW-0851">Voltage-gated channel</keyword>
<evidence type="ECO:0000256" key="7">
    <source>
        <dbReference type="ARBA" id="ARBA00022958"/>
    </source>
</evidence>
<feature type="transmembrane region" description="Helical" evidence="12">
    <location>
        <begin position="154"/>
        <end position="175"/>
    </location>
</feature>